<gene>
    <name evidence="3" type="ORF">GCM10025770_30860</name>
</gene>
<feature type="compositionally biased region" description="Basic and acidic residues" evidence="1">
    <location>
        <begin position="128"/>
        <end position="158"/>
    </location>
</feature>
<evidence type="ECO:0008006" key="5">
    <source>
        <dbReference type="Google" id="ProtNLM"/>
    </source>
</evidence>
<keyword evidence="4" id="KW-1185">Reference proteome</keyword>
<protein>
    <recommendedName>
        <fullName evidence="5">Lipoprotein</fullName>
    </recommendedName>
</protein>
<evidence type="ECO:0000256" key="2">
    <source>
        <dbReference type="SAM" id="SignalP"/>
    </source>
</evidence>
<evidence type="ECO:0000313" key="3">
    <source>
        <dbReference type="EMBL" id="GAA5169430.1"/>
    </source>
</evidence>
<evidence type="ECO:0000256" key="1">
    <source>
        <dbReference type="SAM" id="MobiDB-lite"/>
    </source>
</evidence>
<name>A0ABP9QZ17_9RHOO</name>
<feature type="chain" id="PRO_5046931735" description="Lipoprotein" evidence="2">
    <location>
        <begin position="20"/>
        <end position="158"/>
    </location>
</feature>
<feature type="signal peptide" evidence="2">
    <location>
        <begin position="1"/>
        <end position="19"/>
    </location>
</feature>
<organism evidence="3 4">
    <name type="scientific">Viridibacterium curvum</name>
    <dbReference type="NCBI Taxonomy" id="1101404"/>
    <lineage>
        <taxon>Bacteria</taxon>
        <taxon>Pseudomonadati</taxon>
        <taxon>Pseudomonadota</taxon>
        <taxon>Betaproteobacteria</taxon>
        <taxon>Rhodocyclales</taxon>
        <taxon>Rhodocyclaceae</taxon>
        <taxon>Viridibacterium</taxon>
    </lineage>
</organism>
<keyword evidence="2" id="KW-0732">Signal</keyword>
<dbReference type="PROSITE" id="PS51257">
    <property type="entry name" value="PROKAR_LIPOPROTEIN"/>
    <property type="match status" value="1"/>
</dbReference>
<proteinExistence type="predicted"/>
<comment type="caution">
    <text evidence="3">The sequence shown here is derived from an EMBL/GenBank/DDBJ whole genome shotgun (WGS) entry which is preliminary data.</text>
</comment>
<accession>A0ABP9QZ17</accession>
<evidence type="ECO:0000313" key="4">
    <source>
        <dbReference type="Proteomes" id="UP001500547"/>
    </source>
</evidence>
<dbReference type="Proteomes" id="UP001500547">
    <property type="component" value="Unassembled WGS sequence"/>
</dbReference>
<sequence length="158" mass="17290">MRQATLRLVCLSLLLPLLAACERLGIPDPAKEAAEREAEGRAIGSACRQSGRALEDCYTLNQKASKAAVFNGWREMNDYMMQNKIEVVKPEFPVPGLLVSKRNKETEQGDEHADGASEPAAEASGSASERRRARLAERRKREAADDAAKPADKEKSGH</sequence>
<dbReference type="RefSeq" id="WP_345533999.1">
    <property type="nucleotide sequence ID" value="NZ_BAABLD010000015.1"/>
</dbReference>
<feature type="compositionally biased region" description="Basic and acidic residues" evidence="1">
    <location>
        <begin position="102"/>
        <end position="115"/>
    </location>
</feature>
<reference evidence="4" key="1">
    <citation type="journal article" date="2019" name="Int. J. Syst. Evol. Microbiol.">
        <title>The Global Catalogue of Microorganisms (GCM) 10K type strain sequencing project: providing services to taxonomists for standard genome sequencing and annotation.</title>
        <authorList>
            <consortium name="The Broad Institute Genomics Platform"/>
            <consortium name="The Broad Institute Genome Sequencing Center for Infectious Disease"/>
            <person name="Wu L."/>
            <person name="Ma J."/>
        </authorList>
    </citation>
    <scope>NUCLEOTIDE SEQUENCE [LARGE SCALE GENOMIC DNA]</scope>
    <source>
        <strain evidence="4">JCM 18715</strain>
    </source>
</reference>
<dbReference type="EMBL" id="BAABLD010000015">
    <property type="protein sequence ID" value="GAA5169430.1"/>
    <property type="molecule type" value="Genomic_DNA"/>
</dbReference>
<feature type="compositionally biased region" description="Low complexity" evidence="1">
    <location>
        <begin position="116"/>
        <end position="127"/>
    </location>
</feature>
<feature type="region of interest" description="Disordered" evidence="1">
    <location>
        <begin position="98"/>
        <end position="158"/>
    </location>
</feature>